<accession>A0A0C4YCN2</accession>
<sequence length="386" mass="40629">MKVNPIILGALSLFSGTTWAQSSVVLYGVADMSLEYASRVGTVPLASNGFNSGAGKSVYRMDSGGLSGSRWGIRGTEDIGGGLQSVFVLESGVSMDNGNQMQGRLFGRQAFVGLQSSSLGKFTFGRQYTSLFDSIANFSPTIYATQYSPTVLLLGAAYREDNTAKYSGVFGPFVVGAHWSFGTGLALPATAASTSPLTGTGEVPGQFRRDSAYGVGVNYFAGGLGAALAFDEFNPSMVNGTGGFKKLAIAGSYAAGPAKLMAGYRWGKNNDGAGNEILRDDFYWIGANYKMTGNVDLTFEYAYDKIHRIVSESKLGNPWQVTVIANYSFSKRTSAYVATSFAKNAGLNLDNAAINYANSLGTGNSYALGAGETSMVGVGLGIRHTF</sequence>
<dbReference type="GO" id="GO:0015288">
    <property type="term" value="F:porin activity"/>
    <property type="evidence" value="ECO:0007669"/>
    <property type="project" value="UniProtKB-KW"/>
</dbReference>
<keyword evidence="6 11" id="KW-0732">Signal</keyword>
<dbReference type="Proteomes" id="UP000031843">
    <property type="component" value="Chromosome secondary"/>
</dbReference>
<evidence type="ECO:0000313" key="14">
    <source>
        <dbReference type="Proteomes" id="UP000031843"/>
    </source>
</evidence>
<reference evidence="13 14" key="1">
    <citation type="journal article" date="2015" name="Genome Announc.">
        <title>Complete Genome Sequence of Cupriavidus basilensis 4G11, Isolated from the Oak Ridge Field Research Center Site.</title>
        <authorList>
            <person name="Ray J."/>
            <person name="Waters R.J."/>
            <person name="Skerker J.M."/>
            <person name="Kuehl J.V."/>
            <person name="Price M.N."/>
            <person name="Huang J."/>
            <person name="Chakraborty R."/>
            <person name="Arkin A.P."/>
            <person name="Deutschbauer A."/>
        </authorList>
    </citation>
    <scope>NUCLEOTIDE SEQUENCE [LARGE SCALE GENOMIC DNA]</scope>
    <source>
        <strain evidence="13">4G11</strain>
    </source>
</reference>
<keyword evidence="3" id="KW-0813">Transport</keyword>
<dbReference type="STRING" id="68895.RR42_s1784"/>
<gene>
    <name evidence="13" type="ORF">RR42_s1784</name>
</gene>
<evidence type="ECO:0000313" key="13">
    <source>
        <dbReference type="EMBL" id="AJG23372.1"/>
    </source>
</evidence>
<keyword evidence="8" id="KW-0626">Porin</keyword>
<dbReference type="InterPro" id="IPR033900">
    <property type="entry name" value="Gram_neg_porin_domain"/>
</dbReference>
<keyword evidence="9" id="KW-0472">Membrane</keyword>
<protein>
    <submittedName>
        <fullName evidence="13">Outer membrane protein (Porin)</fullName>
    </submittedName>
</protein>
<dbReference type="PANTHER" id="PTHR34501">
    <property type="entry name" value="PROTEIN YDDL-RELATED"/>
    <property type="match status" value="1"/>
</dbReference>
<dbReference type="KEGG" id="cbw:RR42_s1784"/>
<evidence type="ECO:0000256" key="1">
    <source>
        <dbReference type="ARBA" id="ARBA00004571"/>
    </source>
</evidence>
<dbReference type="GO" id="GO:0046930">
    <property type="term" value="C:pore complex"/>
    <property type="evidence" value="ECO:0007669"/>
    <property type="project" value="UniProtKB-KW"/>
</dbReference>
<dbReference type="InterPro" id="IPR050298">
    <property type="entry name" value="Gram-neg_bact_OMP"/>
</dbReference>
<evidence type="ECO:0000256" key="6">
    <source>
        <dbReference type="ARBA" id="ARBA00022729"/>
    </source>
</evidence>
<comment type="subunit">
    <text evidence="2">Homotrimer.</text>
</comment>
<dbReference type="Gene3D" id="2.40.160.10">
    <property type="entry name" value="Porin"/>
    <property type="match status" value="1"/>
</dbReference>
<dbReference type="GO" id="GO:0034220">
    <property type="term" value="P:monoatomic ion transmembrane transport"/>
    <property type="evidence" value="ECO:0007669"/>
    <property type="project" value="InterPro"/>
</dbReference>
<dbReference type="Pfam" id="PF13609">
    <property type="entry name" value="Porin_4"/>
    <property type="match status" value="1"/>
</dbReference>
<evidence type="ECO:0000256" key="7">
    <source>
        <dbReference type="ARBA" id="ARBA00023065"/>
    </source>
</evidence>
<keyword evidence="5" id="KW-0812">Transmembrane</keyword>
<feature type="signal peptide" evidence="11">
    <location>
        <begin position="1"/>
        <end position="20"/>
    </location>
</feature>
<dbReference type="RefSeq" id="WP_082055144.1">
    <property type="nucleotide sequence ID" value="NZ_CP010537.1"/>
</dbReference>
<dbReference type="PANTHER" id="PTHR34501:SF9">
    <property type="entry name" value="MAJOR OUTER MEMBRANE PROTEIN P.IA"/>
    <property type="match status" value="1"/>
</dbReference>
<keyword evidence="14" id="KW-1185">Reference proteome</keyword>
<evidence type="ECO:0000256" key="11">
    <source>
        <dbReference type="SAM" id="SignalP"/>
    </source>
</evidence>
<organism evidence="13 14">
    <name type="scientific">Cupriavidus basilensis</name>
    <dbReference type="NCBI Taxonomy" id="68895"/>
    <lineage>
        <taxon>Bacteria</taxon>
        <taxon>Pseudomonadati</taxon>
        <taxon>Pseudomonadota</taxon>
        <taxon>Betaproteobacteria</taxon>
        <taxon>Burkholderiales</taxon>
        <taxon>Burkholderiaceae</taxon>
        <taxon>Cupriavidus</taxon>
    </lineage>
</organism>
<dbReference type="PRINTS" id="PR00184">
    <property type="entry name" value="NEISSPPORIN"/>
</dbReference>
<dbReference type="SUPFAM" id="SSF56935">
    <property type="entry name" value="Porins"/>
    <property type="match status" value="1"/>
</dbReference>
<evidence type="ECO:0000256" key="9">
    <source>
        <dbReference type="ARBA" id="ARBA00023136"/>
    </source>
</evidence>
<evidence type="ECO:0000256" key="10">
    <source>
        <dbReference type="ARBA" id="ARBA00023237"/>
    </source>
</evidence>
<comment type="subcellular location">
    <subcellularLocation>
        <location evidence="1">Cell outer membrane</location>
        <topology evidence="1">Multi-pass membrane protein</topology>
    </subcellularLocation>
</comment>
<evidence type="ECO:0000256" key="5">
    <source>
        <dbReference type="ARBA" id="ARBA00022692"/>
    </source>
</evidence>
<dbReference type="GO" id="GO:0009279">
    <property type="term" value="C:cell outer membrane"/>
    <property type="evidence" value="ECO:0007669"/>
    <property type="project" value="UniProtKB-SubCell"/>
</dbReference>
<dbReference type="OrthoDB" id="8951346at2"/>
<dbReference type="InterPro" id="IPR002299">
    <property type="entry name" value="Porin_Neis"/>
</dbReference>
<name>A0A0C4YCN2_9BURK</name>
<keyword evidence="7" id="KW-0406">Ion transport</keyword>
<dbReference type="InterPro" id="IPR023614">
    <property type="entry name" value="Porin_dom_sf"/>
</dbReference>
<dbReference type="CDD" id="cd00342">
    <property type="entry name" value="gram_neg_porins"/>
    <property type="match status" value="1"/>
</dbReference>
<dbReference type="PRINTS" id="PR00182">
    <property type="entry name" value="ECOLNEIPORIN"/>
</dbReference>
<keyword evidence="4" id="KW-1134">Transmembrane beta strand</keyword>
<keyword evidence="10" id="KW-0998">Cell outer membrane</keyword>
<dbReference type="AlphaFoldDB" id="A0A0C4YCN2"/>
<evidence type="ECO:0000259" key="12">
    <source>
        <dbReference type="Pfam" id="PF13609"/>
    </source>
</evidence>
<evidence type="ECO:0000256" key="4">
    <source>
        <dbReference type="ARBA" id="ARBA00022452"/>
    </source>
</evidence>
<feature type="domain" description="Porin" evidence="12">
    <location>
        <begin position="10"/>
        <end position="344"/>
    </location>
</feature>
<dbReference type="EMBL" id="CP010537">
    <property type="protein sequence ID" value="AJG23372.1"/>
    <property type="molecule type" value="Genomic_DNA"/>
</dbReference>
<dbReference type="InterPro" id="IPR001702">
    <property type="entry name" value="Porin_Gram-ve"/>
</dbReference>
<evidence type="ECO:0000256" key="3">
    <source>
        <dbReference type="ARBA" id="ARBA00022448"/>
    </source>
</evidence>
<proteinExistence type="predicted"/>
<evidence type="ECO:0000256" key="2">
    <source>
        <dbReference type="ARBA" id="ARBA00011233"/>
    </source>
</evidence>
<evidence type="ECO:0000256" key="8">
    <source>
        <dbReference type="ARBA" id="ARBA00023114"/>
    </source>
</evidence>
<feature type="chain" id="PRO_5002173569" evidence="11">
    <location>
        <begin position="21"/>
        <end position="386"/>
    </location>
</feature>